<evidence type="ECO:0000313" key="2">
    <source>
        <dbReference type="Proteomes" id="UP000596742"/>
    </source>
</evidence>
<dbReference type="AlphaFoldDB" id="A0A8B6HLF8"/>
<dbReference type="EMBL" id="UYJE01010256">
    <property type="protein sequence ID" value="VDI81422.1"/>
    <property type="molecule type" value="Genomic_DNA"/>
</dbReference>
<evidence type="ECO:0000313" key="1">
    <source>
        <dbReference type="EMBL" id="VDI81422.1"/>
    </source>
</evidence>
<comment type="caution">
    <text evidence="1">The sequence shown here is derived from an EMBL/GenBank/DDBJ whole genome shotgun (WGS) entry which is preliminary data.</text>
</comment>
<protein>
    <submittedName>
        <fullName evidence="1">Uncharacterized protein</fullName>
    </submittedName>
</protein>
<accession>A0A8B6HLF8</accession>
<dbReference type="Proteomes" id="UP000596742">
    <property type="component" value="Unassembled WGS sequence"/>
</dbReference>
<keyword evidence="2" id="KW-1185">Reference proteome</keyword>
<organism evidence="1 2">
    <name type="scientific">Mytilus galloprovincialis</name>
    <name type="common">Mediterranean mussel</name>
    <dbReference type="NCBI Taxonomy" id="29158"/>
    <lineage>
        <taxon>Eukaryota</taxon>
        <taxon>Metazoa</taxon>
        <taxon>Spiralia</taxon>
        <taxon>Lophotrochozoa</taxon>
        <taxon>Mollusca</taxon>
        <taxon>Bivalvia</taxon>
        <taxon>Autobranchia</taxon>
        <taxon>Pteriomorphia</taxon>
        <taxon>Mytilida</taxon>
        <taxon>Mytiloidea</taxon>
        <taxon>Mytilidae</taxon>
        <taxon>Mytilinae</taxon>
        <taxon>Mytilus</taxon>
    </lineage>
</organism>
<name>A0A8B6HLF8_MYTGA</name>
<proteinExistence type="predicted"/>
<gene>
    <name evidence="1" type="ORF">MGAL_10B017974</name>
</gene>
<reference evidence="1" key="1">
    <citation type="submission" date="2018-11" db="EMBL/GenBank/DDBJ databases">
        <authorList>
            <person name="Alioto T."/>
            <person name="Alioto T."/>
        </authorList>
    </citation>
    <scope>NUCLEOTIDE SEQUENCE</scope>
</reference>
<sequence length="78" mass="8691">MFEEAAHVQSNSASSAGLVGMMEQIEDVMNLSKEMTVSLKQCLTQFKQQEEVRDSGFQKPLVYITITIVATDKFICDA</sequence>